<protein>
    <submittedName>
        <fullName evidence="4">Response regulator receiver protein</fullName>
    </submittedName>
</protein>
<dbReference type="InterPro" id="IPR001789">
    <property type="entry name" value="Sig_transdc_resp-reg_receiver"/>
</dbReference>
<dbReference type="SUPFAM" id="SSF52172">
    <property type="entry name" value="CheY-like"/>
    <property type="match status" value="1"/>
</dbReference>
<dbReference type="Proteomes" id="UP001295463">
    <property type="component" value="Chromosome"/>
</dbReference>
<feature type="domain" description="Response regulatory" evidence="3">
    <location>
        <begin position="6"/>
        <end position="121"/>
    </location>
</feature>
<gene>
    <name evidence="4" type="ORF">GEAMG1_1946</name>
</gene>
<reference evidence="4 5" key="1">
    <citation type="submission" date="2022-03" db="EMBL/GenBank/DDBJ databases">
        <authorList>
            <person name="Koch H."/>
        </authorList>
    </citation>
    <scope>NUCLEOTIDE SEQUENCE [LARGE SCALE GENOMIC DNA]</scope>
    <source>
        <strain evidence="4 5">G1</strain>
    </source>
</reference>
<keyword evidence="1 2" id="KW-0597">Phosphoprotein</keyword>
<evidence type="ECO:0000259" key="3">
    <source>
        <dbReference type="PROSITE" id="PS50110"/>
    </source>
</evidence>
<evidence type="ECO:0000256" key="1">
    <source>
        <dbReference type="ARBA" id="ARBA00022553"/>
    </source>
</evidence>
<organism evidence="4 5">
    <name type="scientific">Trichlorobacter ammonificans</name>
    <dbReference type="NCBI Taxonomy" id="2916410"/>
    <lineage>
        <taxon>Bacteria</taxon>
        <taxon>Pseudomonadati</taxon>
        <taxon>Thermodesulfobacteriota</taxon>
        <taxon>Desulfuromonadia</taxon>
        <taxon>Geobacterales</taxon>
        <taxon>Geobacteraceae</taxon>
        <taxon>Trichlorobacter</taxon>
    </lineage>
</organism>
<dbReference type="PROSITE" id="PS50110">
    <property type="entry name" value="RESPONSE_REGULATORY"/>
    <property type="match status" value="1"/>
</dbReference>
<dbReference type="PANTHER" id="PTHR44591">
    <property type="entry name" value="STRESS RESPONSE REGULATOR PROTEIN 1"/>
    <property type="match status" value="1"/>
</dbReference>
<dbReference type="RefSeq" id="WP_305732577.1">
    <property type="nucleotide sequence ID" value="NZ_OW150024.1"/>
</dbReference>
<name>A0ABM9D9F0_9BACT</name>
<evidence type="ECO:0000313" key="4">
    <source>
        <dbReference type="EMBL" id="CAH2031781.1"/>
    </source>
</evidence>
<dbReference type="EMBL" id="OW150024">
    <property type="protein sequence ID" value="CAH2031781.1"/>
    <property type="molecule type" value="Genomic_DNA"/>
</dbReference>
<dbReference type="InterPro" id="IPR050595">
    <property type="entry name" value="Bact_response_regulator"/>
</dbReference>
<accession>A0ABM9D9F0</accession>
<feature type="modified residue" description="4-aspartylphosphate" evidence="2">
    <location>
        <position position="55"/>
    </location>
</feature>
<evidence type="ECO:0000313" key="5">
    <source>
        <dbReference type="Proteomes" id="UP001295463"/>
    </source>
</evidence>
<sequence length="135" mass="14943">MSDRLRLLCVDDEVHILRTLERFCRNEGISMHSATSAAQALELLENQPVDVVVSDYQMPGMNGLDFLHEVHARWPWISGIVISGFVEVPAVAGALQQGDIMGFLHKPWKRDELKALIRAAGKRCRSGMGEGATTT</sequence>
<dbReference type="CDD" id="cd17569">
    <property type="entry name" value="REC_HupR-like"/>
    <property type="match status" value="1"/>
</dbReference>
<proteinExistence type="predicted"/>
<evidence type="ECO:0000256" key="2">
    <source>
        <dbReference type="PROSITE-ProRule" id="PRU00169"/>
    </source>
</evidence>
<dbReference type="PANTHER" id="PTHR44591:SF19">
    <property type="entry name" value="TWO-COMPONENT RESPONSE REGULATOR-RELATED"/>
    <property type="match status" value="1"/>
</dbReference>
<dbReference type="InterPro" id="IPR011006">
    <property type="entry name" value="CheY-like_superfamily"/>
</dbReference>
<keyword evidence="5" id="KW-1185">Reference proteome</keyword>
<dbReference type="SMART" id="SM00448">
    <property type="entry name" value="REC"/>
    <property type="match status" value="1"/>
</dbReference>
<dbReference type="Pfam" id="PF00072">
    <property type="entry name" value="Response_reg"/>
    <property type="match status" value="1"/>
</dbReference>
<dbReference type="Gene3D" id="3.40.50.2300">
    <property type="match status" value="1"/>
</dbReference>